<dbReference type="RefSeq" id="WP_195772547.1">
    <property type="nucleotide sequence ID" value="NZ_VTDN01000011.1"/>
</dbReference>
<reference evidence="1 2" key="1">
    <citation type="submission" date="2019-08" db="EMBL/GenBank/DDBJ databases">
        <title>Five species of Acinetobacter isolated from floral nectar and animal pollinators.</title>
        <authorList>
            <person name="Hendry T.A."/>
        </authorList>
    </citation>
    <scope>NUCLEOTIDE SEQUENCE [LARGE SCALE GENOMIC DNA]</scope>
    <source>
        <strain evidence="1 2">MD18.27</strain>
    </source>
</reference>
<accession>A0ABU6DWT1</accession>
<evidence type="ECO:0000313" key="1">
    <source>
        <dbReference type="EMBL" id="MEB5477634.1"/>
    </source>
</evidence>
<keyword evidence="2" id="KW-1185">Reference proteome</keyword>
<gene>
    <name evidence="1" type="ORF">I2F25_11360</name>
</gene>
<evidence type="ECO:0000313" key="2">
    <source>
        <dbReference type="Proteomes" id="UP001339883"/>
    </source>
</evidence>
<dbReference type="Proteomes" id="UP001339883">
    <property type="component" value="Unassembled WGS sequence"/>
</dbReference>
<protein>
    <submittedName>
        <fullName evidence="1">DUF2218 domain-containing protein</fullName>
    </submittedName>
</protein>
<dbReference type="InterPro" id="IPR014543">
    <property type="entry name" value="UCP028291"/>
</dbReference>
<sequence length="99" mass="11789">MKSFTQIHTEEGKRIAKRLFNHWKHKFEVEETETAFFIPFPNANVFLYPKETTLDVSIEGKEDVDFARLEQVIIDHLNRMAHQEFDVTWQHISDESSTH</sequence>
<dbReference type="Pfam" id="PF09981">
    <property type="entry name" value="DUF2218"/>
    <property type="match status" value="1"/>
</dbReference>
<proteinExistence type="predicted"/>
<organism evidence="1 2">
    <name type="scientific">Acinetobacter pollinis</name>
    <dbReference type="NCBI Taxonomy" id="2605270"/>
    <lineage>
        <taxon>Bacteria</taxon>
        <taxon>Pseudomonadati</taxon>
        <taxon>Pseudomonadota</taxon>
        <taxon>Gammaproteobacteria</taxon>
        <taxon>Moraxellales</taxon>
        <taxon>Moraxellaceae</taxon>
        <taxon>Acinetobacter</taxon>
    </lineage>
</organism>
<name>A0ABU6DWT1_9GAMM</name>
<dbReference type="EMBL" id="VTDN01000011">
    <property type="protein sequence ID" value="MEB5477634.1"/>
    <property type="molecule type" value="Genomic_DNA"/>
</dbReference>
<dbReference type="Gene3D" id="3.30.310.50">
    <property type="entry name" value="Alpha-D-phosphohexomutase, C-terminal domain"/>
    <property type="match status" value="1"/>
</dbReference>
<comment type="caution">
    <text evidence="1">The sequence shown here is derived from an EMBL/GenBank/DDBJ whole genome shotgun (WGS) entry which is preliminary data.</text>
</comment>